<proteinExistence type="inferred from homology"/>
<feature type="transmembrane region" description="Helical" evidence="15">
    <location>
        <begin position="111"/>
        <end position="130"/>
    </location>
</feature>
<keyword evidence="15" id="KW-1133">Transmembrane helix</keyword>
<evidence type="ECO:0000256" key="1">
    <source>
        <dbReference type="ARBA" id="ARBA00001971"/>
    </source>
</evidence>
<keyword evidence="8" id="KW-0492">Microsome</keyword>
<dbReference type="InterPro" id="IPR002401">
    <property type="entry name" value="Cyt_P450_E_grp-I"/>
</dbReference>
<evidence type="ECO:0000256" key="6">
    <source>
        <dbReference type="ARBA" id="ARBA00022723"/>
    </source>
</evidence>
<organism evidence="16 17">
    <name type="scientific">Glossina austeni</name>
    <name type="common">Savannah tsetse fly</name>
    <dbReference type="NCBI Taxonomy" id="7395"/>
    <lineage>
        <taxon>Eukaryota</taxon>
        <taxon>Metazoa</taxon>
        <taxon>Ecdysozoa</taxon>
        <taxon>Arthropoda</taxon>
        <taxon>Hexapoda</taxon>
        <taxon>Insecta</taxon>
        <taxon>Pterygota</taxon>
        <taxon>Neoptera</taxon>
        <taxon>Endopterygota</taxon>
        <taxon>Diptera</taxon>
        <taxon>Brachycera</taxon>
        <taxon>Muscomorpha</taxon>
        <taxon>Hippoboscoidea</taxon>
        <taxon>Glossinidae</taxon>
        <taxon>Glossina</taxon>
    </lineage>
</organism>
<evidence type="ECO:0000256" key="7">
    <source>
        <dbReference type="ARBA" id="ARBA00022824"/>
    </source>
</evidence>
<evidence type="ECO:0000313" key="17">
    <source>
        <dbReference type="Proteomes" id="UP000078200"/>
    </source>
</evidence>
<dbReference type="SUPFAM" id="SSF48264">
    <property type="entry name" value="Cytochrome P450"/>
    <property type="match status" value="1"/>
</dbReference>
<dbReference type="InterPro" id="IPR001128">
    <property type="entry name" value="Cyt_P450"/>
</dbReference>
<evidence type="ECO:0000256" key="14">
    <source>
        <dbReference type="RuleBase" id="RU000461"/>
    </source>
</evidence>
<feature type="binding site" description="axial binding residue" evidence="13">
    <location>
        <position position="384"/>
    </location>
    <ligand>
        <name>heme</name>
        <dbReference type="ChEBI" id="CHEBI:30413"/>
    </ligand>
    <ligandPart>
        <name>Fe</name>
        <dbReference type="ChEBI" id="CHEBI:18248"/>
    </ligandPart>
</feature>
<keyword evidence="11 14" id="KW-0503">Monooxygenase</keyword>
<evidence type="ECO:0000256" key="2">
    <source>
        <dbReference type="ARBA" id="ARBA00004174"/>
    </source>
</evidence>
<dbReference type="PANTHER" id="PTHR24292:SF45">
    <property type="entry name" value="CYTOCHROME P450 6G1-RELATED"/>
    <property type="match status" value="1"/>
</dbReference>
<comment type="cofactor">
    <cofactor evidence="1 13">
        <name>heme</name>
        <dbReference type="ChEBI" id="CHEBI:30413"/>
    </cofactor>
</comment>
<dbReference type="Pfam" id="PF00067">
    <property type="entry name" value="p450"/>
    <property type="match status" value="1"/>
</dbReference>
<evidence type="ECO:0000256" key="13">
    <source>
        <dbReference type="PIRSR" id="PIRSR602401-1"/>
    </source>
</evidence>
<evidence type="ECO:0000313" key="16">
    <source>
        <dbReference type="EnsemblMetazoa" id="GAUT024389-PA"/>
    </source>
</evidence>
<keyword evidence="17" id="KW-1185">Reference proteome</keyword>
<dbReference type="GO" id="GO:0046680">
    <property type="term" value="P:response to DDT"/>
    <property type="evidence" value="ECO:0007669"/>
    <property type="project" value="TreeGrafter"/>
</dbReference>
<accession>A0A1A9V3D4</accession>
<feature type="transmembrane region" description="Helical" evidence="15">
    <location>
        <begin position="151"/>
        <end position="170"/>
    </location>
</feature>
<evidence type="ECO:0000256" key="9">
    <source>
        <dbReference type="ARBA" id="ARBA00023002"/>
    </source>
</evidence>
<keyword evidence="15" id="KW-0812">Transmembrane</keyword>
<protein>
    <recommendedName>
        <fullName evidence="18">Cytochrome P450</fullName>
    </recommendedName>
</protein>
<dbReference type="GO" id="GO:0005789">
    <property type="term" value="C:endoplasmic reticulum membrane"/>
    <property type="evidence" value="ECO:0007669"/>
    <property type="project" value="UniProtKB-SubCell"/>
</dbReference>
<evidence type="ECO:0000256" key="11">
    <source>
        <dbReference type="ARBA" id="ARBA00023033"/>
    </source>
</evidence>
<keyword evidence="5 13" id="KW-0349">Heme</keyword>
<sequence>MCVIESRSEIDQDKVNRFDALLLEHQNNLYAERRFIHLSHDLTGFLDLEVADVDCCLHILKQVKRTQFFDLLVITSLTSSNFSGMVLILASLSLTVSVQNSFQLELKELCALYTTDVIATVAFGIQANSFKHPNGEFRRNGREIFRFSTRRALNFSVIFFLPYLVPYLGIKVVSPKEAEFLRSTMTRVLEEREKSGIKRHDLIDILIDFKNQTKTQPRQDGLRFEGDLLVAQAAIFFTAGFESTSTTMSLALYELAKHPQMQERLRKEICDTLNESRGEISQQIIESLEYMQMIIDETLRLYPPLAFLDRECSLPEGQSYSLEPFHSFSIPVGMPVYTPVYALHMDPKYFPQPHEFQPERFSPERKKLIKPYTYMPFGLGPHACVGERFTMLQAKIGLLNFLRNHRVTLGEKTVKSIIIDAKSLILQPEGGIHLNVIRDPLKY</sequence>
<reference evidence="16" key="1">
    <citation type="submission" date="2020-05" db="UniProtKB">
        <authorList>
            <consortium name="EnsemblMetazoa"/>
        </authorList>
    </citation>
    <scope>IDENTIFICATION</scope>
    <source>
        <strain evidence="16">TTRI</strain>
    </source>
</reference>
<dbReference type="CDD" id="cd11056">
    <property type="entry name" value="CYP6-like"/>
    <property type="match status" value="1"/>
</dbReference>
<evidence type="ECO:0000256" key="15">
    <source>
        <dbReference type="SAM" id="Phobius"/>
    </source>
</evidence>
<dbReference type="GO" id="GO:0005506">
    <property type="term" value="F:iron ion binding"/>
    <property type="evidence" value="ECO:0007669"/>
    <property type="project" value="InterPro"/>
</dbReference>
<dbReference type="GO" id="GO:0046701">
    <property type="term" value="P:insecticide catabolic process"/>
    <property type="evidence" value="ECO:0007669"/>
    <property type="project" value="TreeGrafter"/>
</dbReference>
<dbReference type="Gene3D" id="1.10.630.10">
    <property type="entry name" value="Cytochrome P450"/>
    <property type="match status" value="1"/>
</dbReference>
<dbReference type="GO" id="GO:0020037">
    <property type="term" value="F:heme binding"/>
    <property type="evidence" value="ECO:0007669"/>
    <property type="project" value="InterPro"/>
</dbReference>
<comment type="subcellular location">
    <subcellularLocation>
        <location evidence="3">Endoplasmic reticulum membrane</location>
        <topology evidence="3">Peripheral membrane protein</topology>
    </subcellularLocation>
    <subcellularLocation>
        <location evidence="2">Microsome membrane</location>
        <topology evidence="2">Peripheral membrane protein</topology>
    </subcellularLocation>
</comment>
<dbReference type="EnsemblMetazoa" id="GAUT024389-RA">
    <property type="protein sequence ID" value="GAUT024389-PA"/>
    <property type="gene ID" value="GAUT024389"/>
</dbReference>
<dbReference type="GO" id="GO:0004497">
    <property type="term" value="F:monooxygenase activity"/>
    <property type="evidence" value="ECO:0007669"/>
    <property type="project" value="UniProtKB-KW"/>
</dbReference>
<evidence type="ECO:0000256" key="5">
    <source>
        <dbReference type="ARBA" id="ARBA00022617"/>
    </source>
</evidence>
<dbReference type="PROSITE" id="PS00086">
    <property type="entry name" value="CYTOCHROME_P450"/>
    <property type="match status" value="1"/>
</dbReference>
<dbReference type="InterPro" id="IPR050476">
    <property type="entry name" value="Insect_CytP450_Detox"/>
</dbReference>
<keyword evidence="10 13" id="KW-0408">Iron</keyword>
<keyword evidence="9 14" id="KW-0560">Oxidoreductase</keyword>
<dbReference type="PRINTS" id="PR00463">
    <property type="entry name" value="EP450I"/>
</dbReference>
<dbReference type="PANTHER" id="PTHR24292">
    <property type="entry name" value="CYTOCHROME P450"/>
    <property type="match status" value="1"/>
</dbReference>
<dbReference type="GO" id="GO:0016705">
    <property type="term" value="F:oxidoreductase activity, acting on paired donors, with incorporation or reduction of molecular oxygen"/>
    <property type="evidence" value="ECO:0007669"/>
    <property type="project" value="InterPro"/>
</dbReference>
<name>A0A1A9V3D4_GLOAU</name>
<evidence type="ECO:0000256" key="10">
    <source>
        <dbReference type="ARBA" id="ARBA00023004"/>
    </source>
</evidence>
<dbReference type="PRINTS" id="PR00385">
    <property type="entry name" value="P450"/>
</dbReference>
<evidence type="ECO:0008006" key="18">
    <source>
        <dbReference type="Google" id="ProtNLM"/>
    </source>
</evidence>
<dbReference type="STRING" id="7395.A0A1A9V3D4"/>
<keyword evidence="7" id="KW-0256">Endoplasmic reticulum</keyword>
<evidence type="ECO:0000256" key="3">
    <source>
        <dbReference type="ARBA" id="ARBA00004406"/>
    </source>
</evidence>
<dbReference type="VEuPathDB" id="VectorBase:GAUT024389"/>
<evidence type="ECO:0000256" key="4">
    <source>
        <dbReference type="ARBA" id="ARBA00010617"/>
    </source>
</evidence>
<evidence type="ECO:0000256" key="8">
    <source>
        <dbReference type="ARBA" id="ARBA00022848"/>
    </source>
</evidence>
<dbReference type="InterPro" id="IPR017972">
    <property type="entry name" value="Cyt_P450_CS"/>
</dbReference>
<evidence type="ECO:0000256" key="12">
    <source>
        <dbReference type="ARBA" id="ARBA00023136"/>
    </source>
</evidence>
<keyword evidence="6 13" id="KW-0479">Metal-binding</keyword>
<dbReference type="InterPro" id="IPR036396">
    <property type="entry name" value="Cyt_P450_sf"/>
</dbReference>
<feature type="transmembrane region" description="Helical" evidence="15">
    <location>
        <begin position="68"/>
        <end position="91"/>
    </location>
</feature>
<dbReference type="FunFam" id="1.10.630.10:FF:000182">
    <property type="entry name" value="Cytochrome P450 3A4"/>
    <property type="match status" value="1"/>
</dbReference>
<keyword evidence="12 15" id="KW-0472">Membrane</keyword>
<dbReference type="AlphaFoldDB" id="A0A1A9V3D4"/>
<dbReference type="Proteomes" id="UP000078200">
    <property type="component" value="Unassembled WGS sequence"/>
</dbReference>
<comment type="similarity">
    <text evidence="4 14">Belongs to the cytochrome P450 family.</text>
</comment>